<evidence type="ECO:0000256" key="6">
    <source>
        <dbReference type="ARBA" id="ARBA00023163"/>
    </source>
</evidence>
<protein>
    <submittedName>
        <fullName evidence="9">Uncharacterized protein</fullName>
    </submittedName>
</protein>
<dbReference type="GO" id="GO:0005654">
    <property type="term" value="C:nucleoplasm"/>
    <property type="evidence" value="ECO:0007669"/>
    <property type="project" value="TreeGrafter"/>
</dbReference>
<proteinExistence type="predicted"/>
<sequence>MKKVHVTTVNTDYTGSEPKRSRTAYTRQQHLNKWKLGRDGHHEQGLNEEVKKQINVGNSLKLRKGWENPIT</sequence>
<evidence type="ECO:0000313" key="10">
    <source>
        <dbReference type="Proteomes" id="UP001152622"/>
    </source>
</evidence>
<evidence type="ECO:0000256" key="5">
    <source>
        <dbReference type="ARBA" id="ARBA00023155"/>
    </source>
</evidence>
<dbReference type="PANTHER" id="PTHR45771">
    <property type="entry name" value="HOMEOTIC PROTEIN DEFORMED"/>
    <property type="match status" value="1"/>
</dbReference>
<gene>
    <name evidence="9" type="ORF">SKAU_G00235000</name>
</gene>
<dbReference type="OrthoDB" id="6159439at2759"/>
<dbReference type="InterPro" id="IPR050609">
    <property type="entry name" value="Antp_homeobox_Deformed_sf"/>
</dbReference>
<keyword evidence="10" id="KW-1185">Reference proteome</keyword>
<dbReference type="GO" id="GO:0045944">
    <property type="term" value="P:positive regulation of transcription by RNA polymerase II"/>
    <property type="evidence" value="ECO:0007669"/>
    <property type="project" value="TreeGrafter"/>
</dbReference>
<comment type="caution">
    <text evidence="9">The sequence shown here is derived from an EMBL/GenBank/DDBJ whole genome shotgun (WGS) entry which is preliminary data.</text>
</comment>
<dbReference type="GO" id="GO:0000981">
    <property type="term" value="F:DNA-binding transcription factor activity, RNA polymerase II-specific"/>
    <property type="evidence" value="ECO:0007669"/>
    <property type="project" value="TreeGrafter"/>
</dbReference>
<keyword evidence="4" id="KW-0238">DNA-binding</keyword>
<keyword evidence="7" id="KW-0539">Nucleus</keyword>
<evidence type="ECO:0000256" key="7">
    <source>
        <dbReference type="ARBA" id="ARBA00023242"/>
    </source>
</evidence>
<dbReference type="AlphaFoldDB" id="A0A9Q1F6F6"/>
<evidence type="ECO:0000256" key="2">
    <source>
        <dbReference type="ARBA" id="ARBA00022473"/>
    </source>
</evidence>
<comment type="subcellular location">
    <subcellularLocation>
        <location evidence="1">Nucleus</location>
    </subcellularLocation>
</comment>
<dbReference type="Proteomes" id="UP001152622">
    <property type="component" value="Chromosome 8"/>
</dbReference>
<evidence type="ECO:0000256" key="3">
    <source>
        <dbReference type="ARBA" id="ARBA00023015"/>
    </source>
</evidence>
<name>A0A9Q1F6F6_SYNKA</name>
<keyword evidence="3" id="KW-0805">Transcription regulation</keyword>
<dbReference type="GO" id="GO:0000978">
    <property type="term" value="F:RNA polymerase II cis-regulatory region sequence-specific DNA binding"/>
    <property type="evidence" value="ECO:0007669"/>
    <property type="project" value="TreeGrafter"/>
</dbReference>
<evidence type="ECO:0000256" key="8">
    <source>
        <dbReference type="SAM" id="MobiDB-lite"/>
    </source>
</evidence>
<organism evidence="9 10">
    <name type="scientific">Synaphobranchus kaupii</name>
    <name type="common">Kaup's arrowtooth eel</name>
    <dbReference type="NCBI Taxonomy" id="118154"/>
    <lineage>
        <taxon>Eukaryota</taxon>
        <taxon>Metazoa</taxon>
        <taxon>Chordata</taxon>
        <taxon>Craniata</taxon>
        <taxon>Vertebrata</taxon>
        <taxon>Euteleostomi</taxon>
        <taxon>Actinopterygii</taxon>
        <taxon>Neopterygii</taxon>
        <taxon>Teleostei</taxon>
        <taxon>Anguilliformes</taxon>
        <taxon>Synaphobranchidae</taxon>
        <taxon>Synaphobranchus</taxon>
    </lineage>
</organism>
<keyword evidence="6" id="KW-0804">Transcription</keyword>
<dbReference type="GO" id="GO:0009952">
    <property type="term" value="P:anterior/posterior pattern specification"/>
    <property type="evidence" value="ECO:0007669"/>
    <property type="project" value="TreeGrafter"/>
</dbReference>
<reference evidence="9" key="1">
    <citation type="journal article" date="2023" name="Science">
        <title>Genome structures resolve the early diversification of teleost fishes.</title>
        <authorList>
            <person name="Parey E."/>
            <person name="Louis A."/>
            <person name="Montfort J."/>
            <person name="Bouchez O."/>
            <person name="Roques C."/>
            <person name="Iampietro C."/>
            <person name="Lluch J."/>
            <person name="Castinel A."/>
            <person name="Donnadieu C."/>
            <person name="Desvignes T."/>
            <person name="Floi Bucao C."/>
            <person name="Jouanno E."/>
            <person name="Wen M."/>
            <person name="Mejri S."/>
            <person name="Dirks R."/>
            <person name="Jansen H."/>
            <person name="Henkel C."/>
            <person name="Chen W.J."/>
            <person name="Zahm M."/>
            <person name="Cabau C."/>
            <person name="Klopp C."/>
            <person name="Thompson A.W."/>
            <person name="Robinson-Rechavi M."/>
            <person name="Braasch I."/>
            <person name="Lecointre G."/>
            <person name="Bobe J."/>
            <person name="Postlethwait J.H."/>
            <person name="Berthelot C."/>
            <person name="Roest Crollius H."/>
            <person name="Guiguen Y."/>
        </authorList>
    </citation>
    <scope>NUCLEOTIDE SEQUENCE</scope>
    <source>
        <tissue evidence="9">Blood</tissue>
    </source>
</reference>
<keyword evidence="5" id="KW-0371">Homeobox</keyword>
<feature type="region of interest" description="Disordered" evidence="8">
    <location>
        <begin position="1"/>
        <end position="25"/>
    </location>
</feature>
<keyword evidence="2" id="KW-0217">Developmental protein</keyword>
<evidence type="ECO:0000256" key="4">
    <source>
        <dbReference type="ARBA" id="ARBA00023125"/>
    </source>
</evidence>
<dbReference type="EMBL" id="JAINUF010000008">
    <property type="protein sequence ID" value="KAJ8352024.1"/>
    <property type="molecule type" value="Genomic_DNA"/>
</dbReference>
<evidence type="ECO:0000313" key="9">
    <source>
        <dbReference type="EMBL" id="KAJ8352024.1"/>
    </source>
</evidence>
<dbReference type="GO" id="GO:0048704">
    <property type="term" value="P:embryonic skeletal system morphogenesis"/>
    <property type="evidence" value="ECO:0007669"/>
    <property type="project" value="TreeGrafter"/>
</dbReference>
<evidence type="ECO:0000256" key="1">
    <source>
        <dbReference type="ARBA" id="ARBA00004123"/>
    </source>
</evidence>
<dbReference type="PANTHER" id="PTHR45771:SF5">
    <property type="entry name" value="HOMEOBOX PROTEIN HOX-D4"/>
    <property type="match status" value="1"/>
</dbReference>
<accession>A0A9Q1F6F6</accession>